<evidence type="ECO:0000256" key="2">
    <source>
        <dbReference type="ARBA" id="ARBA00022801"/>
    </source>
</evidence>
<comment type="caution">
    <text evidence="4">The sequence shown here is derived from an EMBL/GenBank/DDBJ whole genome shotgun (WGS) entry which is preliminary data.</text>
</comment>
<evidence type="ECO:0000256" key="1">
    <source>
        <dbReference type="ARBA" id="ARBA00001946"/>
    </source>
</evidence>
<dbReference type="PANTHER" id="PTHR43046">
    <property type="entry name" value="GDP-MANNOSE MANNOSYL HYDROLASE"/>
    <property type="match status" value="1"/>
</dbReference>
<evidence type="ECO:0000313" key="4">
    <source>
        <dbReference type="EMBL" id="PEN53784.1"/>
    </source>
</evidence>
<accession>A0AB36SMB8</accession>
<dbReference type="AlphaFoldDB" id="A0AB36SMB8"/>
<organism evidence="4 5">
    <name type="scientific">Bacillus toyonensis</name>
    <dbReference type="NCBI Taxonomy" id="155322"/>
    <lineage>
        <taxon>Bacteria</taxon>
        <taxon>Bacillati</taxon>
        <taxon>Bacillota</taxon>
        <taxon>Bacilli</taxon>
        <taxon>Bacillales</taxon>
        <taxon>Bacillaceae</taxon>
        <taxon>Bacillus</taxon>
        <taxon>Bacillus cereus group</taxon>
    </lineage>
</organism>
<sequence length="156" mass="17717">MTYPIRVRTSALIIKNNNVLLVEFNDKNGLHYNLPGGGVEQGETLIQAVKREALEEASVQINVGQVAFLYEYAPFKNNEKYGTVHSLTTIFECELKEGETPCISDNPDENQTGVKWVPLDELQNIILYPNIRSEIQTYINNKRSIKLIAEQQLEGY</sequence>
<evidence type="ECO:0000259" key="3">
    <source>
        <dbReference type="PROSITE" id="PS51462"/>
    </source>
</evidence>
<dbReference type="GO" id="GO:0016787">
    <property type="term" value="F:hydrolase activity"/>
    <property type="evidence" value="ECO:0007669"/>
    <property type="project" value="UniProtKB-KW"/>
</dbReference>
<feature type="domain" description="Nudix hydrolase" evidence="3">
    <location>
        <begin position="4"/>
        <end position="143"/>
    </location>
</feature>
<dbReference type="CDD" id="cd18880">
    <property type="entry name" value="NUDIX_ADPRase"/>
    <property type="match status" value="1"/>
</dbReference>
<reference evidence="4 5" key="1">
    <citation type="submission" date="2017-09" db="EMBL/GenBank/DDBJ databases">
        <title>Large-scale bioinformatics analysis of Bacillus genomes uncovers conserved roles of natural products in bacterial physiology.</title>
        <authorList>
            <consortium name="Agbiome Team Llc"/>
            <person name="Bleich R.M."/>
            <person name="Kirk G.J."/>
            <person name="Santa Maria K.C."/>
            <person name="Allen S.E."/>
            <person name="Farag S."/>
            <person name="Shank E.A."/>
            <person name="Bowers A."/>
        </authorList>
    </citation>
    <scope>NUCLEOTIDE SEQUENCE [LARGE SCALE GENOMIC DNA]</scope>
    <source>
        <strain evidence="4 5">AFS027958</strain>
    </source>
</reference>
<dbReference type="Gene3D" id="3.90.79.10">
    <property type="entry name" value="Nucleoside Triphosphate Pyrophosphohydrolase"/>
    <property type="match status" value="1"/>
</dbReference>
<protein>
    <submittedName>
        <fullName evidence="4">NUDIX hydrolase</fullName>
    </submittedName>
</protein>
<proteinExistence type="predicted"/>
<dbReference type="Proteomes" id="UP000220934">
    <property type="component" value="Unassembled WGS sequence"/>
</dbReference>
<dbReference type="PROSITE" id="PS51462">
    <property type="entry name" value="NUDIX"/>
    <property type="match status" value="1"/>
</dbReference>
<dbReference type="InterPro" id="IPR015797">
    <property type="entry name" value="NUDIX_hydrolase-like_dom_sf"/>
</dbReference>
<dbReference type="InterPro" id="IPR000086">
    <property type="entry name" value="NUDIX_hydrolase_dom"/>
</dbReference>
<dbReference type="SUPFAM" id="SSF55811">
    <property type="entry name" value="Nudix"/>
    <property type="match status" value="1"/>
</dbReference>
<gene>
    <name evidence="4" type="ORF">CN596_14965</name>
</gene>
<keyword evidence="2 4" id="KW-0378">Hydrolase</keyword>
<dbReference type="PANTHER" id="PTHR43046:SF14">
    <property type="entry name" value="MUTT_NUDIX FAMILY PROTEIN"/>
    <property type="match status" value="1"/>
</dbReference>
<evidence type="ECO:0000313" key="5">
    <source>
        <dbReference type="Proteomes" id="UP000220934"/>
    </source>
</evidence>
<dbReference type="EMBL" id="NUAJ01000015">
    <property type="protein sequence ID" value="PEN53784.1"/>
    <property type="molecule type" value="Genomic_DNA"/>
</dbReference>
<comment type="cofactor">
    <cofactor evidence="1">
        <name>Mg(2+)</name>
        <dbReference type="ChEBI" id="CHEBI:18420"/>
    </cofactor>
</comment>
<name>A0AB36SMB8_9BACI</name>
<dbReference type="Pfam" id="PF00293">
    <property type="entry name" value="NUDIX"/>
    <property type="match status" value="1"/>
</dbReference>
<dbReference type="RefSeq" id="WP_098060356.1">
    <property type="nucleotide sequence ID" value="NZ_NUAJ01000015.1"/>
</dbReference>